<dbReference type="InterPro" id="IPR036513">
    <property type="entry name" value="STAS_dom_sf"/>
</dbReference>
<dbReference type="CDD" id="cd07043">
    <property type="entry name" value="STAS_anti-anti-sigma_factors"/>
    <property type="match status" value="1"/>
</dbReference>
<evidence type="ECO:0000259" key="3">
    <source>
        <dbReference type="PROSITE" id="PS50801"/>
    </source>
</evidence>
<evidence type="ECO:0000313" key="4">
    <source>
        <dbReference type="EMBL" id="HIU50547.1"/>
    </source>
</evidence>
<name>A0A9D1LYW3_9FIRM</name>
<dbReference type="AlphaFoldDB" id="A0A9D1LYW3"/>
<accession>A0A9D1LYW3</accession>
<dbReference type="InterPro" id="IPR003658">
    <property type="entry name" value="Anti-sigma_ant"/>
</dbReference>
<dbReference type="Gene3D" id="3.30.750.24">
    <property type="entry name" value="STAS domain"/>
    <property type="match status" value="1"/>
</dbReference>
<dbReference type="PANTHER" id="PTHR33495">
    <property type="entry name" value="ANTI-SIGMA FACTOR ANTAGONIST TM_1081-RELATED-RELATED"/>
    <property type="match status" value="1"/>
</dbReference>
<protein>
    <recommendedName>
        <fullName evidence="2">Anti-sigma factor antagonist</fullName>
    </recommendedName>
</protein>
<dbReference type="Pfam" id="PF01740">
    <property type="entry name" value="STAS"/>
    <property type="match status" value="1"/>
</dbReference>
<gene>
    <name evidence="4" type="ORF">IAD22_06000</name>
</gene>
<dbReference type="PROSITE" id="PS50801">
    <property type="entry name" value="STAS"/>
    <property type="match status" value="1"/>
</dbReference>
<comment type="caution">
    <text evidence="4">The sequence shown here is derived from an EMBL/GenBank/DDBJ whole genome shotgun (WGS) entry which is preliminary data.</text>
</comment>
<comment type="similarity">
    <text evidence="1 2">Belongs to the anti-sigma-factor antagonist family.</text>
</comment>
<reference evidence="4" key="1">
    <citation type="submission" date="2020-10" db="EMBL/GenBank/DDBJ databases">
        <authorList>
            <person name="Gilroy R."/>
        </authorList>
    </citation>
    <scope>NUCLEOTIDE SEQUENCE</scope>
    <source>
        <strain evidence="4">ChiGjej1B1-1684</strain>
    </source>
</reference>
<evidence type="ECO:0000256" key="2">
    <source>
        <dbReference type="RuleBase" id="RU003749"/>
    </source>
</evidence>
<dbReference type="SUPFAM" id="SSF52091">
    <property type="entry name" value="SpoIIaa-like"/>
    <property type="match status" value="1"/>
</dbReference>
<dbReference type="NCBIfam" id="TIGR00377">
    <property type="entry name" value="ant_ant_sig"/>
    <property type="match status" value="1"/>
</dbReference>
<dbReference type="Proteomes" id="UP000824118">
    <property type="component" value="Unassembled WGS sequence"/>
</dbReference>
<evidence type="ECO:0000313" key="5">
    <source>
        <dbReference type="Proteomes" id="UP000824118"/>
    </source>
</evidence>
<organism evidence="4 5">
    <name type="scientific">Candidatus Limousia pullorum</name>
    <dbReference type="NCBI Taxonomy" id="2840860"/>
    <lineage>
        <taxon>Bacteria</taxon>
        <taxon>Bacillati</taxon>
        <taxon>Bacillota</taxon>
        <taxon>Clostridia</taxon>
        <taxon>Eubacteriales</taxon>
        <taxon>Oscillospiraceae</taxon>
        <taxon>Oscillospiraceae incertae sedis</taxon>
        <taxon>Candidatus Limousia</taxon>
    </lineage>
</organism>
<evidence type="ECO:0000256" key="1">
    <source>
        <dbReference type="ARBA" id="ARBA00009013"/>
    </source>
</evidence>
<feature type="domain" description="STAS" evidence="3">
    <location>
        <begin position="1"/>
        <end position="99"/>
    </location>
</feature>
<dbReference type="EMBL" id="DVNG01000088">
    <property type="protein sequence ID" value="HIU50547.1"/>
    <property type="molecule type" value="Genomic_DNA"/>
</dbReference>
<dbReference type="InterPro" id="IPR002645">
    <property type="entry name" value="STAS_dom"/>
</dbReference>
<dbReference type="PANTHER" id="PTHR33495:SF2">
    <property type="entry name" value="ANTI-SIGMA FACTOR ANTAGONIST TM_1081-RELATED"/>
    <property type="match status" value="1"/>
</dbReference>
<reference evidence="4" key="2">
    <citation type="journal article" date="2021" name="PeerJ">
        <title>Extensive microbial diversity within the chicken gut microbiome revealed by metagenomics and culture.</title>
        <authorList>
            <person name="Gilroy R."/>
            <person name="Ravi A."/>
            <person name="Getino M."/>
            <person name="Pursley I."/>
            <person name="Horton D.L."/>
            <person name="Alikhan N.F."/>
            <person name="Baker D."/>
            <person name="Gharbi K."/>
            <person name="Hall N."/>
            <person name="Watson M."/>
            <person name="Adriaenssens E.M."/>
            <person name="Foster-Nyarko E."/>
            <person name="Jarju S."/>
            <person name="Secka A."/>
            <person name="Antonio M."/>
            <person name="Oren A."/>
            <person name="Chaudhuri R.R."/>
            <person name="La Ragione R."/>
            <person name="Hildebrand F."/>
            <person name="Pallen M.J."/>
        </authorList>
    </citation>
    <scope>NUCLEOTIDE SEQUENCE</scope>
    <source>
        <strain evidence="4">ChiGjej1B1-1684</strain>
    </source>
</reference>
<dbReference type="GO" id="GO:0043856">
    <property type="term" value="F:anti-sigma factor antagonist activity"/>
    <property type="evidence" value="ECO:0007669"/>
    <property type="project" value="InterPro"/>
</dbReference>
<proteinExistence type="inferred from homology"/>
<sequence length="99" mass="10809">MEITYENDVMTAYLKGEIDHHSAAPIRSEIDGKAESLRPKILRLDFSGVKFMDSSGIGLIMGRYRQISLLGGSLEVVNIPKSLDRIISLSGVCSLGVVK</sequence>